<organism evidence="3 4">
    <name type="scientific">Danaus plexippus plexippus</name>
    <dbReference type="NCBI Taxonomy" id="278856"/>
    <lineage>
        <taxon>Eukaryota</taxon>
        <taxon>Metazoa</taxon>
        <taxon>Ecdysozoa</taxon>
        <taxon>Arthropoda</taxon>
        <taxon>Hexapoda</taxon>
        <taxon>Insecta</taxon>
        <taxon>Pterygota</taxon>
        <taxon>Neoptera</taxon>
        <taxon>Endopterygota</taxon>
        <taxon>Lepidoptera</taxon>
        <taxon>Glossata</taxon>
        <taxon>Ditrysia</taxon>
        <taxon>Papilionoidea</taxon>
        <taxon>Nymphalidae</taxon>
        <taxon>Danainae</taxon>
        <taxon>Danaini</taxon>
        <taxon>Danaina</taxon>
        <taxon>Danaus</taxon>
        <taxon>Danaus</taxon>
    </lineage>
</organism>
<dbReference type="EMBL" id="AGBW02009394">
    <property type="protein sequence ID" value="OWR50923.1"/>
    <property type="molecule type" value="Genomic_DNA"/>
</dbReference>
<keyword evidence="1" id="KW-0539">Nucleus</keyword>
<dbReference type="eggNOG" id="ENOG502SSR2">
    <property type="taxonomic scope" value="Eukaryota"/>
</dbReference>
<feature type="region of interest" description="Disordered" evidence="2">
    <location>
        <begin position="122"/>
        <end position="148"/>
    </location>
</feature>
<dbReference type="Proteomes" id="UP000007151">
    <property type="component" value="Unassembled WGS sequence"/>
</dbReference>
<dbReference type="STRING" id="278856.A0A212FB26"/>
<dbReference type="GO" id="GO:0003677">
    <property type="term" value="F:DNA binding"/>
    <property type="evidence" value="ECO:0007669"/>
    <property type="project" value="InterPro"/>
</dbReference>
<evidence type="ECO:0000313" key="3">
    <source>
        <dbReference type="EMBL" id="OWR50923.1"/>
    </source>
</evidence>
<dbReference type="OrthoDB" id="8038273at2759"/>
<dbReference type="InterPro" id="IPR006578">
    <property type="entry name" value="MADF-dom"/>
</dbReference>
<dbReference type="PROSITE" id="PS51029">
    <property type="entry name" value="MADF"/>
    <property type="match status" value="1"/>
</dbReference>
<dbReference type="SMART" id="SM00595">
    <property type="entry name" value="MADF"/>
    <property type="match status" value="1"/>
</dbReference>
<dbReference type="InterPro" id="IPR039353">
    <property type="entry name" value="TF_Adf1"/>
</dbReference>
<keyword evidence="4" id="KW-1185">Reference proteome</keyword>
<comment type="caution">
    <text evidence="3">The sequence shown here is derived from an EMBL/GenBank/DDBJ whole genome shotgun (WGS) entry which is preliminary data.</text>
</comment>
<sequence length="215" mass="26197">MREFKYDVIELIHAVQERPCLWDKTSEIYKDRLERRAAWEQVFTLLEEKYEEMSSQEKRFTGEHILNKWTNIRDTFVKSLKSKAGRPRRKYLLYDHLKFLIKVTATEEDCTEYNNDESYIYMKPEKLSPQEPSKKRSKKSEYEEPKQKEYDKNEMDFVEVDECNDPRIMNEDEAFFASLLPSVVKYNEDERLEFRMEVLAIMKRIKDKRKWTNDV</sequence>
<dbReference type="GO" id="GO:0006357">
    <property type="term" value="P:regulation of transcription by RNA polymerase II"/>
    <property type="evidence" value="ECO:0007669"/>
    <property type="project" value="TreeGrafter"/>
</dbReference>
<dbReference type="GO" id="GO:0005667">
    <property type="term" value="C:transcription regulator complex"/>
    <property type="evidence" value="ECO:0007669"/>
    <property type="project" value="TreeGrafter"/>
</dbReference>
<dbReference type="AlphaFoldDB" id="A0A212FB26"/>
<dbReference type="PANTHER" id="PTHR12243:SF67">
    <property type="entry name" value="COREPRESSOR OF PANGOLIN, ISOFORM A-RELATED"/>
    <property type="match status" value="1"/>
</dbReference>
<dbReference type="KEGG" id="dpl:KGM_208607"/>
<accession>A0A212FB26</accession>
<evidence type="ECO:0000256" key="2">
    <source>
        <dbReference type="SAM" id="MobiDB-lite"/>
    </source>
</evidence>
<dbReference type="PROSITE" id="PS51031">
    <property type="entry name" value="BESS"/>
    <property type="match status" value="1"/>
</dbReference>
<dbReference type="GO" id="GO:0005634">
    <property type="term" value="C:nucleus"/>
    <property type="evidence" value="ECO:0007669"/>
    <property type="project" value="UniProtKB-SubCell"/>
</dbReference>
<comment type="subcellular location">
    <subcellularLocation>
        <location evidence="1">Nucleus</location>
    </subcellularLocation>
</comment>
<gene>
    <name evidence="3" type="ORF">KGM_208607</name>
</gene>
<proteinExistence type="predicted"/>
<reference evidence="3 4" key="1">
    <citation type="journal article" date="2011" name="Cell">
        <title>The monarch butterfly genome yields insights into long-distance migration.</title>
        <authorList>
            <person name="Zhan S."/>
            <person name="Merlin C."/>
            <person name="Boore J.L."/>
            <person name="Reppert S.M."/>
        </authorList>
    </citation>
    <scope>NUCLEOTIDE SEQUENCE [LARGE SCALE GENOMIC DNA]</scope>
    <source>
        <strain evidence="3">F-2</strain>
    </source>
</reference>
<dbReference type="InterPro" id="IPR004210">
    <property type="entry name" value="BESS_motif"/>
</dbReference>
<dbReference type="Pfam" id="PF10545">
    <property type="entry name" value="MADF_DNA_bdg"/>
    <property type="match status" value="1"/>
</dbReference>
<name>A0A212FB26_DANPL</name>
<dbReference type="PANTHER" id="PTHR12243">
    <property type="entry name" value="MADF DOMAIN TRANSCRIPTION FACTOR"/>
    <property type="match status" value="1"/>
</dbReference>
<protein>
    <submittedName>
        <fullName evidence="3">Dihydrouridine synthase domain containing protein</fullName>
    </submittedName>
</protein>
<feature type="compositionally biased region" description="Basic and acidic residues" evidence="2">
    <location>
        <begin position="123"/>
        <end position="148"/>
    </location>
</feature>
<evidence type="ECO:0000256" key="1">
    <source>
        <dbReference type="PROSITE-ProRule" id="PRU00371"/>
    </source>
</evidence>
<evidence type="ECO:0000313" key="4">
    <source>
        <dbReference type="Proteomes" id="UP000007151"/>
    </source>
</evidence>